<gene>
    <name evidence="1" type="ORF">GBAR_LOCUS21308</name>
</gene>
<evidence type="ECO:0000313" key="1">
    <source>
        <dbReference type="EMBL" id="CAI8038211.1"/>
    </source>
</evidence>
<accession>A0AA35T0R7</accession>
<dbReference type="Proteomes" id="UP001174909">
    <property type="component" value="Unassembled WGS sequence"/>
</dbReference>
<keyword evidence="2" id="KW-1185">Reference proteome</keyword>
<comment type="caution">
    <text evidence="1">The sequence shown here is derived from an EMBL/GenBank/DDBJ whole genome shotgun (WGS) entry which is preliminary data.</text>
</comment>
<dbReference type="EMBL" id="CASHTH010002986">
    <property type="protein sequence ID" value="CAI8038211.1"/>
    <property type="molecule type" value="Genomic_DNA"/>
</dbReference>
<reference evidence="1" key="1">
    <citation type="submission" date="2023-03" db="EMBL/GenBank/DDBJ databases">
        <authorList>
            <person name="Steffen K."/>
            <person name="Cardenas P."/>
        </authorList>
    </citation>
    <scope>NUCLEOTIDE SEQUENCE</scope>
</reference>
<evidence type="ECO:0000313" key="2">
    <source>
        <dbReference type="Proteomes" id="UP001174909"/>
    </source>
</evidence>
<name>A0AA35T0R7_GEOBA</name>
<protein>
    <submittedName>
        <fullName evidence="1">Uncharacterized protein</fullName>
    </submittedName>
</protein>
<dbReference type="AlphaFoldDB" id="A0AA35T0R7"/>
<sequence>MLQVVCVAPAHTETYPQKVGSDGHLDCVNYCLSHQVRCFRLYNKVAPPPEHQLQQRCWRPECCIM</sequence>
<proteinExistence type="predicted"/>
<organism evidence="1 2">
    <name type="scientific">Geodia barretti</name>
    <name type="common">Barrett's horny sponge</name>
    <dbReference type="NCBI Taxonomy" id="519541"/>
    <lineage>
        <taxon>Eukaryota</taxon>
        <taxon>Metazoa</taxon>
        <taxon>Porifera</taxon>
        <taxon>Demospongiae</taxon>
        <taxon>Heteroscleromorpha</taxon>
        <taxon>Tetractinellida</taxon>
        <taxon>Astrophorina</taxon>
        <taxon>Geodiidae</taxon>
        <taxon>Geodia</taxon>
    </lineage>
</organism>